<keyword evidence="5" id="KW-1185">Reference proteome</keyword>
<keyword evidence="2" id="KW-0560">Oxidoreductase</keyword>
<dbReference type="Proteomes" id="UP000295722">
    <property type="component" value="Unassembled WGS sequence"/>
</dbReference>
<dbReference type="InterPro" id="IPR001155">
    <property type="entry name" value="OxRdtase_FMN_N"/>
</dbReference>
<dbReference type="AlphaFoldDB" id="A0A4R5M6R7"/>
<dbReference type="Pfam" id="PF00724">
    <property type="entry name" value="Oxidored_FMN"/>
    <property type="match status" value="1"/>
</dbReference>
<dbReference type="CDD" id="cd02803">
    <property type="entry name" value="OYE_like_FMN_family"/>
    <property type="match status" value="1"/>
</dbReference>
<protein>
    <submittedName>
        <fullName evidence="4">NADH:flavin oxidoreductase</fullName>
    </submittedName>
</protein>
<gene>
    <name evidence="4" type="ORF">EYW47_20555</name>
</gene>
<dbReference type="InterPro" id="IPR013785">
    <property type="entry name" value="Aldolase_TIM"/>
</dbReference>
<feature type="domain" description="NADH:flavin oxidoreductase/NADH oxidase N-terminal" evidence="3">
    <location>
        <begin position="10"/>
        <end position="256"/>
    </location>
</feature>
<evidence type="ECO:0000313" key="5">
    <source>
        <dbReference type="Proteomes" id="UP000295722"/>
    </source>
</evidence>
<dbReference type="OrthoDB" id="8985337at2"/>
<evidence type="ECO:0000259" key="3">
    <source>
        <dbReference type="Pfam" id="PF00724"/>
    </source>
</evidence>
<dbReference type="GO" id="GO:0010181">
    <property type="term" value="F:FMN binding"/>
    <property type="evidence" value="ECO:0007669"/>
    <property type="project" value="InterPro"/>
</dbReference>
<evidence type="ECO:0000313" key="4">
    <source>
        <dbReference type="EMBL" id="TDG21757.1"/>
    </source>
</evidence>
<dbReference type="InterPro" id="IPR051799">
    <property type="entry name" value="NADH_flavin_oxidoreductase"/>
</dbReference>
<evidence type="ECO:0000256" key="2">
    <source>
        <dbReference type="ARBA" id="ARBA00023002"/>
    </source>
</evidence>
<comment type="caution">
    <text evidence="4">The sequence shown here is derived from an EMBL/GenBank/DDBJ whole genome shotgun (WGS) entry which is preliminary data.</text>
</comment>
<dbReference type="PANTHER" id="PTHR43656">
    <property type="entry name" value="BINDING OXIDOREDUCTASE, PUTATIVE (AFU_ORTHOLOGUE AFUA_2G08260)-RELATED"/>
    <property type="match status" value="1"/>
</dbReference>
<name>A0A4R5M6R7_9BURK</name>
<accession>A0A4R5M6R7</accession>
<organism evidence="4 5">
    <name type="scientific">Paraburkholderia silviterrae</name>
    <dbReference type="NCBI Taxonomy" id="2528715"/>
    <lineage>
        <taxon>Bacteria</taxon>
        <taxon>Pseudomonadati</taxon>
        <taxon>Pseudomonadota</taxon>
        <taxon>Betaproteobacteria</taxon>
        <taxon>Burkholderiales</taxon>
        <taxon>Burkholderiaceae</taxon>
        <taxon>Paraburkholderia</taxon>
    </lineage>
</organism>
<keyword evidence="1" id="KW-0285">Flavoprotein</keyword>
<proteinExistence type="predicted"/>
<reference evidence="4 5" key="1">
    <citation type="submission" date="2019-03" db="EMBL/GenBank/DDBJ databases">
        <title>Paraburkholderia sp. 4M-K11, isolated from subtropical forest soil.</title>
        <authorList>
            <person name="Gao Z.-H."/>
            <person name="Qiu L.-H."/>
        </authorList>
    </citation>
    <scope>NUCLEOTIDE SEQUENCE [LARGE SCALE GENOMIC DNA]</scope>
    <source>
        <strain evidence="4 5">4M-K11</strain>
    </source>
</reference>
<dbReference type="GO" id="GO:0016491">
    <property type="term" value="F:oxidoreductase activity"/>
    <property type="evidence" value="ECO:0007669"/>
    <property type="project" value="UniProtKB-KW"/>
</dbReference>
<dbReference type="SUPFAM" id="SSF51395">
    <property type="entry name" value="FMN-linked oxidoreductases"/>
    <property type="match status" value="1"/>
</dbReference>
<dbReference type="RefSeq" id="WP_133196674.1">
    <property type="nucleotide sequence ID" value="NZ_JBHUCW010000038.1"/>
</dbReference>
<dbReference type="PANTHER" id="PTHR43656:SF2">
    <property type="entry name" value="BINDING OXIDOREDUCTASE, PUTATIVE (AFU_ORTHOLOGUE AFUA_2G08260)-RELATED"/>
    <property type="match status" value="1"/>
</dbReference>
<dbReference type="Gene3D" id="3.20.20.70">
    <property type="entry name" value="Aldolase class I"/>
    <property type="match status" value="1"/>
</dbReference>
<evidence type="ECO:0000256" key="1">
    <source>
        <dbReference type="ARBA" id="ARBA00022630"/>
    </source>
</evidence>
<dbReference type="EMBL" id="SMRP01000010">
    <property type="protein sequence ID" value="TDG21757.1"/>
    <property type="molecule type" value="Genomic_DNA"/>
</dbReference>
<sequence>MDTSNSQTAFSPLRVGPLTLRNRFIKSATNEGMAPQGVPSKMLVKLHEAIAAGGAAMTTVAYCAVAPDGRTFADQAQMNAATLAPFRVLTDAVHRHGAAASAQITHGGCFTFLPELSTRRPLSASGGFNKVGMLNRRFFKQAMTQAEMDQCAGQFAQAARAARDAGFDAVEIHMGHGYLLSQFLSPLYNKRSDVYGGSAQKRARFPAQVLRRVLDAVGRDLAVVCKIGVTEGVKAGGTAEDAAAIARILEAEGAHLLVLSGGMNVESSWQLFGSALPAEATSNTANPIIRTAIRLQKLTEPKFGEFREMYFLEHSRKVRQAVKMPLAYLGGVKSLANVQTAMQEGFDAVAMARALVFDPEFVNRLRTGDTQQSGCTSCNRCVVMMYTPGGTSCVLHQPNDATLNRTPANG</sequence>